<dbReference type="EMBL" id="BJWL01000015">
    <property type="protein sequence ID" value="GFZ02315.1"/>
    <property type="molecule type" value="Genomic_DNA"/>
</dbReference>
<keyword evidence="3" id="KW-1185">Reference proteome</keyword>
<evidence type="ECO:0000313" key="3">
    <source>
        <dbReference type="Proteomes" id="UP000585474"/>
    </source>
</evidence>
<feature type="compositionally biased region" description="Pro residues" evidence="1">
    <location>
        <begin position="88"/>
        <end position="103"/>
    </location>
</feature>
<accession>A0A7J0FUD5</accession>
<dbReference type="Proteomes" id="UP000585474">
    <property type="component" value="Unassembled WGS sequence"/>
</dbReference>
<gene>
    <name evidence="2" type="ORF">Acr_15g0009230</name>
</gene>
<sequence length="235" mass="25715">MKKKYTQEHNPEPFPPPLPPQGRRAPVVRRRLPPVPVPPPEPLHFLLWQAPHPLPPGQQPPRPNLLLTANILFPRPLRRRHGASTGLPPRPPHRPTPPPPPGPLQSALSKFPLFHLQPHEEPPQPTVIAATNDYNPFVPPLSTMQGGCGAAPTELSQIFKQKYIDTNLGPNSTPQPPQQQPPLLPSEEKSADSWVQDLIHEPPPSPLNSTNPTVGSPVNNPSIPGYATTPPSQPI</sequence>
<feature type="region of interest" description="Disordered" evidence="1">
    <location>
        <begin position="161"/>
        <end position="235"/>
    </location>
</feature>
<feature type="compositionally biased region" description="Basic and acidic residues" evidence="1">
    <location>
        <begin position="1"/>
        <end position="11"/>
    </location>
</feature>
<organism evidence="2 3">
    <name type="scientific">Actinidia rufa</name>
    <dbReference type="NCBI Taxonomy" id="165716"/>
    <lineage>
        <taxon>Eukaryota</taxon>
        <taxon>Viridiplantae</taxon>
        <taxon>Streptophyta</taxon>
        <taxon>Embryophyta</taxon>
        <taxon>Tracheophyta</taxon>
        <taxon>Spermatophyta</taxon>
        <taxon>Magnoliopsida</taxon>
        <taxon>eudicotyledons</taxon>
        <taxon>Gunneridae</taxon>
        <taxon>Pentapetalae</taxon>
        <taxon>asterids</taxon>
        <taxon>Ericales</taxon>
        <taxon>Actinidiaceae</taxon>
        <taxon>Actinidia</taxon>
    </lineage>
</organism>
<name>A0A7J0FUD5_9ERIC</name>
<feature type="region of interest" description="Disordered" evidence="1">
    <location>
        <begin position="79"/>
        <end position="108"/>
    </location>
</feature>
<dbReference type="PRINTS" id="PR01217">
    <property type="entry name" value="PRICHEXTENSN"/>
</dbReference>
<reference evidence="2 3" key="1">
    <citation type="submission" date="2019-07" db="EMBL/GenBank/DDBJ databases">
        <title>De Novo Assembly of kiwifruit Actinidia rufa.</title>
        <authorList>
            <person name="Sugita-Konishi S."/>
            <person name="Sato K."/>
            <person name="Mori E."/>
            <person name="Abe Y."/>
            <person name="Kisaki G."/>
            <person name="Hamano K."/>
            <person name="Suezawa K."/>
            <person name="Otani M."/>
            <person name="Fukuda T."/>
            <person name="Manabe T."/>
            <person name="Gomi K."/>
            <person name="Tabuchi M."/>
            <person name="Akimitsu K."/>
            <person name="Kataoka I."/>
        </authorList>
    </citation>
    <scope>NUCLEOTIDE SEQUENCE [LARGE SCALE GENOMIC DNA]</scope>
    <source>
        <strain evidence="3">cv. Fuchu</strain>
    </source>
</reference>
<evidence type="ECO:0000256" key="1">
    <source>
        <dbReference type="SAM" id="MobiDB-lite"/>
    </source>
</evidence>
<feature type="compositionally biased region" description="Pro residues" evidence="1">
    <location>
        <begin position="173"/>
        <end position="184"/>
    </location>
</feature>
<dbReference type="AlphaFoldDB" id="A0A7J0FUD5"/>
<protein>
    <submittedName>
        <fullName evidence="2">Uncharacterized protein</fullName>
    </submittedName>
</protein>
<evidence type="ECO:0000313" key="2">
    <source>
        <dbReference type="EMBL" id="GFZ02315.1"/>
    </source>
</evidence>
<comment type="caution">
    <text evidence="2">The sequence shown here is derived from an EMBL/GenBank/DDBJ whole genome shotgun (WGS) entry which is preliminary data.</text>
</comment>
<proteinExistence type="predicted"/>
<feature type="region of interest" description="Disordered" evidence="1">
    <location>
        <begin position="1"/>
        <end position="40"/>
    </location>
</feature>